<dbReference type="PROSITE" id="PS50891">
    <property type="entry name" value="LOB"/>
    <property type="match status" value="1"/>
</dbReference>
<gene>
    <name evidence="3" type="ORF">Acr_00g0093620</name>
</gene>
<comment type="caution">
    <text evidence="3">The sequence shown here is derived from an EMBL/GenBank/DDBJ whole genome shotgun (WGS) entry which is preliminary data.</text>
</comment>
<evidence type="ECO:0000256" key="1">
    <source>
        <dbReference type="ARBA" id="ARBA00005474"/>
    </source>
</evidence>
<reference evidence="4" key="1">
    <citation type="submission" date="2019-07" db="EMBL/GenBank/DDBJ databases">
        <title>De Novo Assembly of kiwifruit Actinidia rufa.</title>
        <authorList>
            <person name="Sugita-Konishi S."/>
            <person name="Sato K."/>
            <person name="Mori E."/>
            <person name="Abe Y."/>
            <person name="Kisaki G."/>
            <person name="Hamano K."/>
            <person name="Suezawa K."/>
            <person name="Otani M."/>
            <person name="Fukuda T."/>
            <person name="Manabe T."/>
            <person name="Gomi K."/>
            <person name="Tabuchi M."/>
            <person name="Akimitsu K."/>
            <person name="Kataoka I."/>
        </authorList>
    </citation>
    <scope>NUCLEOTIDE SEQUENCE [LARGE SCALE GENOMIC DNA]</scope>
    <source>
        <strain evidence="4">cv. Fuchu</strain>
    </source>
</reference>
<dbReference type="AlphaFoldDB" id="A0A7J0E092"/>
<protein>
    <submittedName>
        <fullName evidence="3">LOB domain-containing protein 27</fullName>
    </submittedName>
</protein>
<name>A0A7J0E092_9ERIC</name>
<sequence length="244" mass="27369">MSNMTVKGGTSQACAACKYQRRKCADDCPLAPYFPASQPKTFQNAHRLFGVCNMMKILRQLETQEQKDEAMKSVLYESNMRERFPVYGCCGVIRNLYCQLVQVIEELKYVHVSDALTMLHQHSAGHGIPFEANPLVATGNNEDIAKSYWGPLANYNTHNNNSIPIQAQFIPSPSFPVQQETEVLDYDDILFDTMADDRQSYIESKDACESSCELSWKNNVQPVELASKNDLNSAATCFGLTSLN</sequence>
<feature type="domain" description="LOB" evidence="2">
    <location>
        <begin position="12"/>
        <end position="114"/>
    </location>
</feature>
<dbReference type="OrthoDB" id="1893065at2759"/>
<dbReference type="EMBL" id="BJWL01000443">
    <property type="protein sequence ID" value="GFS45017.1"/>
    <property type="molecule type" value="Genomic_DNA"/>
</dbReference>
<comment type="similarity">
    <text evidence="1">Belongs to the LOB domain-containing protein family.</text>
</comment>
<dbReference type="Proteomes" id="UP000585474">
    <property type="component" value="Unassembled WGS sequence"/>
</dbReference>
<accession>A0A7J0E092</accession>
<evidence type="ECO:0000259" key="2">
    <source>
        <dbReference type="PROSITE" id="PS50891"/>
    </source>
</evidence>
<dbReference type="Pfam" id="PF03195">
    <property type="entry name" value="LOB"/>
    <property type="match status" value="1"/>
</dbReference>
<dbReference type="InterPro" id="IPR004883">
    <property type="entry name" value="LOB"/>
</dbReference>
<dbReference type="PANTHER" id="PTHR31301">
    <property type="entry name" value="LOB DOMAIN-CONTAINING PROTEIN 4-RELATED"/>
    <property type="match status" value="1"/>
</dbReference>
<keyword evidence="4" id="KW-1185">Reference proteome</keyword>
<evidence type="ECO:0000313" key="3">
    <source>
        <dbReference type="EMBL" id="GFS45017.1"/>
    </source>
</evidence>
<evidence type="ECO:0000313" key="4">
    <source>
        <dbReference type="Proteomes" id="UP000585474"/>
    </source>
</evidence>
<proteinExistence type="inferred from homology"/>
<dbReference type="PANTHER" id="PTHR31301:SF21">
    <property type="entry name" value="LOB DOMAIN-CONTAINING PROTEIN 27-RELATED"/>
    <property type="match status" value="1"/>
</dbReference>
<organism evidence="3 4">
    <name type="scientific">Actinidia rufa</name>
    <dbReference type="NCBI Taxonomy" id="165716"/>
    <lineage>
        <taxon>Eukaryota</taxon>
        <taxon>Viridiplantae</taxon>
        <taxon>Streptophyta</taxon>
        <taxon>Embryophyta</taxon>
        <taxon>Tracheophyta</taxon>
        <taxon>Spermatophyta</taxon>
        <taxon>Magnoliopsida</taxon>
        <taxon>eudicotyledons</taxon>
        <taxon>Gunneridae</taxon>
        <taxon>Pentapetalae</taxon>
        <taxon>asterids</taxon>
        <taxon>Ericales</taxon>
        <taxon>Actinidiaceae</taxon>
        <taxon>Actinidia</taxon>
    </lineage>
</organism>